<dbReference type="Proteomes" id="UP000275356">
    <property type="component" value="Unassembled WGS sequence"/>
</dbReference>
<comment type="caution">
    <text evidence="4">The sequence shown here is derived from an EMBL/GenBank/DDBJ whole genome shotgun (WGS) entry which is preliminary data.</text>
</comment>
<keyword evidence="2" id="KW-0732">Signal</keyword>
<evidence type="ECO:0000256" key="1">
    <source>
        <dbReference type="SAM" id="MobiDB-lite"/>
    </source>
</evidence>
<dbReference type="AlphaFoldDB" id="A0A3N2D1H3"/>
<sequence length="192" mass="19999">MRGRVTTALAVAVLGGVLALTGCGGESGNGGHGGDDGHGGGETMDHSTMEHPMDGGPPPEGITDAVDPTYPVGSVVTLTADHMAGMDGARATIVGAYDTYTYAVDYTPTTGGDPVTDHRWVVQQEIEDAGDQRLPDGTEVVLLADHMKGMRGAHATIAHSTDETVYMVDYEADGMTMTNHKWVVESEIEPAS</sequence>
<evidence type="ECO:0000313" key="4">
    <source>
        <dbReference type="EMBL" id="ROR93498.1"/>
    </source>
</evidence>
<feature type="signal peptide" evidence="2">
    <location>
        <begin position="1"/>
        <end position="19"/>
    </location>
</feature>
<evidence type="ECO:0000256" key="2">
    <source>
        <dbReference type="SAM" id="SignalP"/>
    </source>
</evidence>
<feature type="domain" description="DUF1541" evidence="3">
    <location>
        <begin position="136"/>
        <end position="185"/>
    </location>
</feature>
<accession>A0A3N2D1H3</accession>
<feature type="region of interest" description="Disordered" evidence="1">
    <location>
        <begin position="25"/>
        <end position="51"/>
    </location>
</feature>
<dbReference type="Gene3D" id="2.30.30.1210">
    <property type="entry name" value="Domain of unknown function DUF1541"/>
    <property type="match status" value="1"/>
</dbReference>
<feature type="chain" id="PRO_5018181090" evidence="2">
    <location>
        <begin position="20"/>
        <end position="192"/>
    </location>
</feature>
<feature type="compositionally biased region" description="Basic and acidic residues" evidence="1">
    <location>
        <begin position="33"/>
        <end position="51"/>
    </location>
</feature>
<feature type="domain" description="DUF1541" evidence="3">
    <location>
        <begin position="72"/>
        <end position="123"/>
    </location>
</feature>
<dbReference type="RefSeq" id="WP_123740450.1">
    <property type="nucleotide sequence ID" value="NZ_RKHQ01000002.1"/>
</dbReference>
<evidence type="ECO:0000313" key="5">
    <source>
        <dbReference type="Proteomes" id="UP000275356"/>
    </source>
</evidence>
<organism evidence="4 5">
    <name type="scientific">Salana multivorans</name>
    <dbReference type="NCBI Taxonomy" id="120377"/>
    <lineage>
        <taxon>Bacteria</taxon>
        <taxon>Bacillati</taxon>
        <taxon>Actinomycetota</taxon>
        <taxon>Actinomycetes</taxon>
        <taxon>Micrococcales</taxon>
        <taxon>Beutenbergiaceae</taxon>
        <taxon>Salana</taxon>
    </lineage>
</organism>
<dbReference type="InterPro" id="IPR011438">
    <property type="entry name" value="DUF1541"/>
</dbReference>
<protein>
    <submittedName>
        <fullName evidence="4">Uncharacterized protein DUF1541</fullName>
    </submittedName>
</protein>
<gene>
    <name evidence="4" type="ORF">EDD28_2913</name>
</gene>
<keyword evidence="5" id="KW-1185">Reference proteome</keyword>
<name>A0A3N2D1H3_9MICO</name>
<reference evidence="4 5" key="1">
    <citation type="submission" date="2018-11" db="EMBL/GenBank/DDBJ databases">
        <title>Sequencing the genomes of 1000 actinobacteria strains.</title>
        <authorList>
            <person name="Klenk H.-P."/>
        </authorList>
    </citation>
    <scope>NUCLEOTIDE SEQUENCE [LARGE SCALE GENOMIC DNA]</scope>
    <source>
        <strain evidence="4 5">DSM 13521</strain>
    </source>
</reference>
<dbReference type="OrthoDB" id="1701949at2"/>
<evidence type="ECO:0000259" key="3">
    <source>
        <dbReference type="Pfam" id="PF07563"/>
    </source>
</evidence>
<proteinExistence type="predicted"/>
<dbReference type="EMBL" id="RKHQ01000002">
    <property type="protein sequence ID" value="ROR93498.1"/>
    <property type="molecule type" value="Genomic_DNA"/>
</dbReference>
<dbReference type="Pfam" id="PF07563">
    <property type="entry name" value="DUF1541"/>
    <property type="match status" value="2"/>
</dbReference>
<dbReference type="PROSITE" id="PS51257">
    <property type="entry name" value="PROKAR_LIPOPROTEIN"/>
    <property type="match status" value="1"/>
</dbReference>